<dbReference type="Proteomes" id="UP000515154">
    <property type="component" value="Unplaced"/>
</dbReference>
<protein>
    <submittedName>
        <fullName evidence="2">Uncharacterized protein LOC115229028</fullName>
    </submittedName>
</protein>
<dbReference type="RefSeq" id="XP_029655315.1">
    <property type="nucleotide sequence ID" value="XM_029799455.2"/>
</dbReference>
<organism evidence="1 2">
    <name type="scientific">Octopus sinensis</name>
    <name type="common">East Asian common octopus</name>
    <dbReference type="NCBI Taxonomy" id="2607531"/>
    <lineage>
        <taxon>Eukaryota</taxon>
        <taxon>Metazoa</taxon>
        <taxon>Spiralia</taxon>
        <taxon>Lophotrochozoa</taxon>
        <taxon>Mollusca</taxon>
        <taxon>Cephalopoda</taxon>
        <taxon>Coleoidea</taxon>
        <taxon>Octopodiformes</taxon>
        <taxon>Octopoda</taxon>
        <taxon>Incirrata</taxon>
        <taxon>Octopodidae</taxon>
        <taxon>Octopus</taxon>
    </lineage>
</organism>
<name>A0A6P7TZF4_9MOLL</name>
<reference evidence="2" key="1">
    <citation type="submission" date="2025-08" db="UniProtKB">
        <authorList>
            <consortium name="RefSeq"/>
        </authorList>
    </citation>
    <scope>IDENTIFICATION</scope>
</reference>
<dbReference type="KEGG" id="osn:115229028"/>
<keyword evidence="1" id="KW-1185">Reference proteome</keyword>
<evidence type="ECO:0000313" key="1">
    <source>
        <dbReference type="Proteomes" id="UP000515154"/>
    </source>
</evidence>
<sequence length="162" mass="18387">MTTSSTTMDQTLKYPQVTPTVSTYQAERNPHRSAETDTTRLLYENENKLAHENILRQNLLVKIAQKQQDGNSNSEETVSYTLNENDLRKSINEAKKKNCGGNFPKESVSTSPDMIVLRDESTMDDKTDLELLSQSSVLVYNFPNTVCADYLRTYFTKYGQVG</sequence>
<dbReference type="AlphaFoldDB" id="A0A6P7TZF4"/>
<proteinExistence type="predicted"/>
<evidence type="ECO:0000313" key="2">
    <source>
        <dbReference type="RefSeq" id="XP_029655315.1"/>
    </source>
</evidence>
<accession>A0A6P7TZF4</accession>
<gene>
    <name evidence="2" type="primary">LOC115229028</name>
</gene>